<organism>
    <name type="scientific">Halobacterium salinarum</name>
    <name type="common">Halobacterium halobium</name>
    <dbReference type="NCBI Taxonomy" id="2242"/>
    <lineage>
        <taxon>Archaea</taxon>
        <taxon>Methanobacteriati</taxon>
        <taxon>Methanobacteriota</taxon>
        <taxon>Stenosarchaea group</taxon>
        <taxon>Halobacteria</taxon>
        <taxon>Halobacteriales</taxon>
        <taxon>Halobacteriaceae</taxon>
        <taxon>Halobacterium</taxon>
    </lineage>
</organism>
<protein>
    <submittedName>
        <fullName>MESOHALIC catalase</fullName>
    </submittedName>
</protein>
<evidence type="ECO:0000256" key="1">
    <source>
        <dbReference type="SAM" id="MobiDB-lite"/>
    </source>
</evidence>
<sequence>MSGPEANGAPGSTNTDSDRS</sequence>
<feature type="compositionally biased region" description="Polar residues" evidence="1">
    <location>
        <begin position="10"/>
        <end position="20"/>
    </location>
</feature>
<accession>Q9UWM8</accession>
<name>Q9UWM8_HALSI</name>
<proteinExistence type="predicted"/>
<dbReference type="AlphaFoldDB" id="Q9UWM8"/>
<feature type="region of interest" description="Disordered" evidence="1">
    <location>
        <begin position="1"/>
        <end position="20"/>
    </location>
</feature>
<reference key="1">
    <citation type="journal article" date="1995" name="J. Bacteriol.">
        <title>Purification and characterization of a mesohalic catalase from the halophilic bacterium Halobacterium halobium.</title>
        <authorList>
            <person name="Brown-Peterson N.J."/>
            <person name="Salin M.L."/>
        </authorList>
    </citation>
    <scope>NUCLEOTIDE SEQUENCE</scope>
</reference>